<organism evidence="3 4">
    <name type="scientific">Anopheles atroparvus</name>
    <name type="common">European mosquito</name>
    <dbReference type="NCBI Taxonomy" id="41427"/>
    <lineage>
        <taxon>Eukaryota</taxon>
        <taxon>Metazoa</taxon>
        <taxon>Ecdysozoa</taxon>
        <taxon>Arthropoda</taxon>
        <taxon>Hexapoda</taxon>
        <taxon>Insecta</taxon>
        <taxon>Pterygota</taxon>
        <taxon>Neoptera</taxon>
        <taxon>Endopterygota</taxon>
        <taxon>Diptera</taxon>
        <taxon>Nematocera</taxon>
        <taxon>Culicoidea</taxon>
        <taxon>Culicidae</taxon>
        <taxon>Anophelinae</taxon>
        <taxon>Anopheles</taxon>
    </lineage>
</organism>
<feature type="region of interest" description="Disordered" evidence="1">
    <location>
        <begin position="87"/>
        <end position="109"/>
    </location>
</feature>
<dbReference type="AlphaFoldDB" id="A0AAG5D2I4"/>
<accession>A0AAG5D2I4</accession>
<feature type="chain" id="PRO_5042609394" evidence="2">
    <location>
        <begin position="34"/>
        <end position="292"/>
    </location>
</feature>
<evidence type="ECO:0000313" key="3">
    <source>
        <dbReference type="EnsemblMetazoa" id="ENSAATROPP005065"/>
    </source>
</evidence>
<feature type="signal peptide" evidence="2">
    <location>
        <begin position="1"/>
        <end position="33"/>
    </location>
</feature>
<protein>
    <submittedName>
        <fullName evidence="3">Uncharacterized protein</fullName>
    </submittedName>
</protein>
<evidence type="ECO:0000256" key="2">
    <source>
        <dbReference type="SAM" id="SignalP"/>
    </source>
</evidence>
<evidence type="ECO:0000256" key="1">
    <source>
        <dbReference type="SAM" id="MobiDB-lite"/>
    </source>
</evidence>
<keyword evidence="4" id="KW-1185">Reference proteome</keyword>
<dbReference type="Proteomes" id="UP000075880">
    <property type="component" value="Unassembled WGS sequence"/>
</dbReference>
<dbReference type="EnsemblMetazoa" id="ENSAATROPT005477">
    <property type="protein sequence ID" value="ENSAATROPP005065"/>
    <property type="gene ID" value="ENSAATROPG004403"/>
</dbReference>
<feature type="region of interest" description="Disordered" evidence="1">
    <location>
        <begin position="258"/>
        <end position="292"/>
    </location>
</feature>
<sequence length="292" mass="30810">MMHKSNKNMVQCAKMCQLYPLLVFSLLIGLTNAQERWSWSEGGENAAKNDGNGPDRFNVRSDVLAFQRGQVAPERRRDTFTERKGRYEVKETTTKRPSFARPQNDEFSGEFGEGNQSNDFGINQKFGGAGTSLINGQFGPNPYGINPGFSGSGAFPFQGGNALGGGYYPGQHIGGGYGGGLGGYGAGGNGILVGPGGPTGIIGRPYPRFPYNGAGYHPGGTGYPYGGGFGNPAFGGQPGGFFPPGGYAPGGFFQQQQPFGPRPFGAFGGGPQYGPQFDQSRQATKKVEKRAN</sequence>
<proteinExistence type="predicted"/>
<reference evidence="3" key="1">
    <citation type="submission" date="2024-04" db="UniProtKB">
        <authorList>
            <consortium name="EnsemblMetazoa"/>
        </authorList>
    </citation>
    <scope>IDENTIFICATION</scope>
    <source>
        <strain evidence="3">EBRO</strain>
    </source>
</reference>
<evidence type="ECO:0000313" key="4">
    <source>
        <dbReference type="Proteomes" id="UP000075880"/>
    </source>
</evidence>
<name>A0AAG5D2I4_ANOAO</name>
<keyword evidence="2" id="KW-0732">Signal</keyword>